<dbReference type="STRING" id="504832.OCA5_c24450"/>
<dbReference type="RefSeq" id="WP_013913222.1">
    <property type="nucleotide sequence ID" value="NC_011386.1"/>
</dbReference>
<dbReference type="HOGENOM" id="CLU_088925_0_1_5"/>
<organism evidence="3 4">
    <name type="scientific">Afipia carboxidovorans (strain ATCC 49405 / DSM 1227 / KCTC 32145 / OM5)</name>
    <name type="common">Oligotropha carboxidovorans</name>
    <dbReference type="NCBI Taxonomy" id="504832"/>
    <lineage>
        <taxon>Bacteria</taxon>
        <taxon>Pseudomonadati</taxon>
        <taxon>Pseudomonadota</taxon>
        <taxon>Alphaproteobacteria</taxon>
        <taxon>Hyphomicrobiales</taxon>
        <taxon>Nitrobacteraceae</taxon>
        <taxon>Afipia</taxon>
    </lineage>
</organism>
<dbReference type="eggNOG" id="COG1974">
    <property type="taxonomic scope" value="Bacteria"/>
</dbReference>
<name>F8C0R5_AFIC5</name>
<evidence type="ECO:0000313" key="4">
    <source>
        <dbReference type="Proteomes" id="UP000007730"/>
    </source>
</evidence>
<dbReference type="Gene3D" id="2.10.109.10">
    <property type="entry name" value="Umud Fragment, subunit A"/>
    <property type="match status" value="1"/>
</dbReference>
<proteinExistence type="predicted"/>
<dbReference type="PROSITE" id="PS50943">
    <property type="entry name" value="HTH_CROC1"/>
    <property type="match status" value="1"/>
</dbReference>
<evidence type="ECO:0000259" key="2">
    <source>
        <dbReference type="PROSITE" id="PS50943"/>
    </source>
</evidence>
<feature type="compositionally biased region" description="Basic residues" evidence="1">
    <location>
        <begin position="1"/>
        <end position="16"/>
    </location>
</feature>
<dbReference type="GO" id="GO:0003677">
    <property type="term" value="F:DNA binding"/>
    <property type="evidence" value="ECO:0007669"/>
    <property type="project" value="InterPro"/>
</dbReference>
<evidence type="ECO:0000313" key="3">
    <source>
        <dbReference type="EMBL" id="AEI07141.1"/>
    </source>
</evidence>
<dbReference type="OrthoDB" id="189170at2"/>
<feature type="domain" description="HTH cro/C1-type" evidence="2">
    <location>
        <begin position="63"/>
        <end position="85"/>
    </location>
</feature>
<dbReference type="AlphaFoldDB" id="F8C0R5"/>
<dbReference type="InterPro" id="IPR001387">
    <property type="entry name" value="Cro/C1-type_HTH"/>
</dbReference>
<accession>F8C0R5</accession>
<feature type="region of interest" description="Disordered" evidence="1">
    <location>
        <begin position="1"/>
        <end position="23"/>
    </location>
</feature>
<keyword evidence="4" id="KW-1185">Reference proteome</keyword>
<dbReference type="Proteomes" id="UP000007730">
    <property type="component" value="Chromosome"/>
</dbReference>
<sequence length="234" mass="25507">MKKSVQRKKTGLKRPHVSQPSLGSRIQERLTALDRSAMSVSLAIGAKEDFIRNIFRKEAEGKRHSPGSEKLIALARELETTTDWLVSGDAGHVDSSQIAAEMDSSRARPATVPIVGYVGAGAAAHFYAVAQGSLDTAPAPTDATPSTVCVEIRGTSIGSMFDRWLVYYDDVRSPVTHDLIGRLCVVGLNDDRILVKKIKRAKTEGRFDLLSETEPPIEGVQVEWAARVKQLSPQ</sequence>
<dbReference type="CDD" id="cd00093">
    <property type="entry name" value="HTH_XRE"/>
    <property type="match status" value="1"/>
</dbReference>
<dbReference type="InterPro" id="IPR010982">
    <property type="entry name" value="Lambda_DNA-bd_dom_sf"/>
</dbReference>
<protein>
    <recommendedName>
        <fullName evidence="2">HTH cro/C1-type domain-containing protein</fullName>
    </recommendedName>
</protein>
<reference evidence="3 4" key="1">
    <citation type="journal article" date="2011" name="J. Bacteriol.">
        <title>Complete genome sequences of the chemolithoautotrophic Oligotropha carboxidovorans strains OM4 and OM5.</title>
        <authorList>
            <person name="Volland S."/>
            <person name="Rachinger M."/>
            <person name="Strittmatter A."/>
            <person name="Daniel R."/>
            <person name="Gottschalk G."/>
            <person name="Meyer O."/>
        </authorList>
    </citation>
    <scope>NUCLEOTIDE SEQUENCE [LARGE SCALE GENOMIC DNA]</scope>
    <source>
        <strain evidence="4">ATCC 49405 / DSM 1227 / KCTC 32145 / OM5</strain>
    </source>
</reference>
<gene>
    <name evidence="3" type="ordered locus">OCA5_c24450</name>
</gene>
<dbReference type="Gene3D" id="1.10.260.40">
    <property type="entry name" value="lambda repressor-like DNA-binding domains"/>
    <property type="match status" value="1"/>
</dbReference>
<evidence type="ECO:0000256" key="1">
    <source>
        <dbReference type="SAM" id="MobiDB-lite"/>
    </source>
</evidence>
<dbReference type="KEGG" id="ocg:OCA5_c24450"/>
<dbReference type="EMBL" id="CP002826">
    <property type="protein sequence ID" value="AEI07141.1"/>
    <property type="molecule type" value="Genomic_DNA"/>
</dbReference>